<dbReference type="AlphaFoldDB" id="A0A449AVD1"/>
<protein>
    <submittedName>
        <fullName evidence="1">Uncharacterized protein</fullName>
    </submittedName>
</protein>
<proteinExistence type="predicted"/>
<dbReference type="EMBL" id="LR215024">
    <property type="protein sequence ID" value="VEU70451.1"/>
    <property type="molecule type" value="Genomic_DNA"/>
</dbReference>
<evidence type="ECO:0000313" key="1">
    <source>
        <dbReference type="EMBL" id="VEU70451.1"/>
    </source>
</evidence>
<sequence>MWNREFDGLVSNSLTFQIYKLKTNNNKVIFEANTINFISLERVGQFDFAISQSFRNNVILSNEDKTSLGLYQSFQVYTEEDIPFIDGQFYILSVKDIKNSHDLEEAFYFESKIQEDAFNEIANRSIKEFTITKLAALKELQGIEFVLGDGKPFESSITLKFDRNSLINNLNFTMEAPSGATYKALPLQHPDNEQPFLFFFNPINVRDSGHFMYLWSFNPTFNLPYDYLINSTNVVEGERVLNIEMLFTFLGILTFKDTFLKIWKVIDVVDSGFQGYSEERIKRFREENGTFQKSEDYINFIVSAYLKNNKLTDKQKNAIKSLILLCSSQLSGYYTFKGGRTEEHKLAFPFFIEKSGEQFFLKSLYYIVENNQIKNNNKNNYLNHNTIQIHDQAVQLPLLPERLTELDFSSNPVDFNNKTYNFNYPFWLWLAERERETLLSFNYQKFHLADLKTIEFETLKDELYYYQVDAVDRHMDNIAAHIANNDFSLMPTAAREQIPPGYKFVPGSWERSYSDEHIRDDDDGYGGRHPVYKRTYKFKFSVKKENDELAQFHPQNKWFIEQKDALIVFNKKQLERFTSSNEVSLTFNFDYENGHKVKEMELLSLWTPIIKLNYKKHDYTIKTANYKDALSTRTRIIFW</sequence>
<name>A0A449AVD1_9BACT</name>
<reference evidence="1 2" key="1">
    <citation type="submission" date="2019-01" db="EMBL/GenBank/DDBJ databases">
        <authorList>
            <consortium name="Pathogen Informatics"/>
        </authorList>
    </citation>
    <scope>NUCLEOTIDE SEQUENCE [LARGE SCALE GENOMIC DNA]</scope>
    <source>
        <strain evidence="1 2">NCTC10194</strain>
    </source>
</reference>
<dbReference type="KEGG" id="mgly:NCTC10194_00449"/>
<evidence type="ECO:0000313" key="2">
    <source>
        <dbReference type="Proteomes" id="UP000290815"/>
    </source>
</evidence>
<keyword evidence="2" id="KW-1185">Reference proteome</keyword>
<gene>
    <name evidence="1" type="ORF">NCTC10194_00449</name>
</gene>
<dbReference type="RefSeq" id="WP_027333386.1">
    <property type="nucleotide sequence ID" value="NZ_LR215024.1"/>
</dbReference>
<organism evidence="1 2">
    <name type="scientific">Mycoplasmopsis glycophila</name>
    <dbReference type="NCBI Taxonomy" id="171285"/>
    <lineage>
        <taxon>Bacteria</taxon>
        <taxon>Bacillati</taxon>
        <taxon>Mycoplasmatota</taxon>
        <taxon>Mycoplasmoidales</taxon>
        <taxon>Metamycoplasmataceae</taxon>
        <taxon>Mycoplasmopsis</taxon>
    </lineage>
</organism>
<accession>A0A449AVD1</accession>
<dbReference type="Proteomes" id="UP000290815">
    <property type="component" value="Chromosome"/>
</dbReference>